<feature type="region of interest" description="Disordered" evidence="1">
    <location>
        <begin position="379"/>
        <end position="400"/>
    </location>
</feature>
<name>A0ABQ8S1Y2_PERAM</name>
<protein>
    <recommendedName>
        <fullName evidence="2">FHA domain-containing protein</fullName>
    </recommendedName>
</protein>
<feature type="region of interest" description="Disordered" evidence="1">
    <location>
        <begin position="906"/>
        <end position="926"/>
    </location>
</feature>
<feature type="domain" description="FHA" evidence="2">
    <location>
        <begin position="36"/>
        <end position="104"/>
    </location>
</feature>
<proteinExistence type="predicted"/>
<feature type="region of interest" description="Disordered" evidence="1">
    <location>
        <begin position="619"/>
        <end position="643"/>
    </location>
</feature>
<feature type="compositionally biased region" description="Basic and acidic residues" evidence="1">
    <location>
        <begin position="379"/>
        <end position="391"/>
    </location>
</feature>
<sequence length="1431" mass="160199">NYKTYELHTIHMALQWILERIVHRDIIELCPEEAVYTVGRGKENLIKCLSLYVSRKHCKILQKDGNLTIVDLKVNGFLFRSNIIYYYYYFLQSANGTFVNQTRILAEREIPLQEGDLIGMGVCETTDKDCYVFKLYQKALKIVPVLPLPDSSTTEHELVVITDSDSEKGTGESREAQAKEVSRKRNAEWNDKQEPKVPCLEKTTIKNMPSCSLKTSENAATREVNKVPDMRKDEVSHCKQDLKLSHDLLNNSTDICSRSAVELEDKVNSSYESKSVMDVTVQSKQVERLSPSELTVSENVQNKFDSAQSSPVDGINTSKDVNNRHRHSSNDSSIITPILKRRFDSLPISNTIVAEVVDKDISRTESLTTNVPVVEVRKGSHVRESSQEKKMSGTSTSVSGGLTKHSVEFNSNNASSKVIQPLSSALRHMISGDENIVDITDCDDDDVTAVEQKTNNSLTTCHEIGVHNMNATVCKDSIKKRSLVDSDDSNSKTVTEVKSSVSETSSSSVLSVGAVKHPGSSKKHLSVTNKDSFKLEGNEITQISRERLTDSSTTRVETTNKKNLVLLKENDLQEKSSREEENKRKSSKSDETFAKLTHIISSDKTKELVQNCLEKPSSSIKFRRRQSTESSEKPSQEEWKLGKRKSENLSELIVCEKSKKNIPAKYKIDSHLLIDEDGNNEDNNDSDSNDNIIFTKRLGVDCNISLTESNRKQSLGKENKQISKSKGSEGDKFTKSETLSETVMDDEPLIRNEKKRRRCRFISSSSSDEDIIFEKNKKRSNSVALAFDSKLKESRKLSSSSDNSNFDSNSLRRNNFESASDRLSVKSDLLEVDSKDCSKSANVPKVDDELIASICKNKPVVKLERLDKDILNPSDCAAAKSENDSLNYTLDEDIIVISDDDDEYFPSSQIFDEQKPPTQSNKDRDVLEDMSFNRVPEDDDDDGSVFVDDDSDLEEDQWFKRLSQQEVDLEPLPEPAFDKLKNVEIKKEDSRDVLLQSKIIPHTSCEDGREEPVRGVLDKPQKITEFVSDNLLKADIEAQTKQNESSTKSKLSGKLMIIDAPPMPPRRASQRGISAEEATRIYKERKEQKKPKSISSEKSKCTVSDASFLSPKLKLKKNSRRSSAPPEDLSNLSARQKKQIADQRKEKLKALTEKEKAAAAASKEQSTRVPAKVRIKVTRKNRGAFLTEGADDTEDELPTAQTTVSGVKKSSHVAEEKLVSSKNLKEQGTVKSNIPAPKKIDSRSSSAPSVDTIKNLPRIPKLSGRPSSVKSANAQVPSKISSDVEFGNASDNLPKIQNLQLSSIKSADADVPPKISSNMEFERVSEKMSMSAKSTTDIYPLRPIIKSLTATKCKEKKRVRFKSDSELVAMRTIPVEENSRLLPVAHKKDAPTPRKIVNNQQLFKGPNLQEVLYDILCWNPLWLEVSQVLPG</sequence>
<dbReference type="InterPro" id="IPR000253">
    <property type="entry name" value="FHA_dom"/>
</dbReference>
<evidence type="ECO:0000313" key="3">
    <source>
        <dbReference type="EMBL" id="KAJ4427930.1"/>
    </source>
</evidence>
<feature type="region of interest" description="Disordered" evidence="1">
    <location>
        <begin position="305"/>
        <end position="330"/>
    </location>
</feature>
<dbReference type="Gene3D" id="2.60.200.20">
    <property type="match status" value="1"/>
</dbReference>
<feature type="compositionally biased region" description="Basic and acidic residues" evidence="1">
    <location>
        <begin position="711"/>
        <end position="735"/>
    </location>
</feature>
<feature type="compositionally biased region" description="Basic and acidic residues" evidence="1">
    <location>
        <begin position="1139"/>
        <end position="1157"/>
    </location>
</feature>
<feature type="region of interest" description="Disordered" evidence="1">
    <location>
        <begin position="482"/>
        <end position="528"/>
    </location>
</feature>
<feature type="compositionally biased region" description="Polar residues" evidence="1">
    <location>
        <begin position="1039"/>
        <end position="1050"/>
    </location>
</feature>
<feature type="region of interest" description="Disordered" evidence="1">
    <location>
        <begin position="544"/>
        <end position="591"/>
    </location>
</feature>
<comment type="caution">
    <text evidence="3">The sequence shown here is derived from an EMBL/GenBank/DDBJ whole genome shotgun (WGS) entry which is preliminary data.</text>
</comment>
<organism evidence="3 4">
    <name type="scientific">Periplaneta americana</name>
    <name type="common">American cockroach</name>
    <name type="synonym">Blatta americana</name>
    <dbReference type="NCBI Taxonomy" id="6978"/>
    <lineage>
        <taxon>Eukaryota</taxon>
        <taxon>Metazoa</taxon>
        <taxon>Ecdysozoa</taxon>
        <taxon>Arthropoda</taxon>
        <taxon>Hexapoda</taxon>
        <taxon>Insecta</taxon>
        <taxon>Pterygota</taxon>
        <taxon>Neoptera</taxon>
        <taxon>Polyneoptera</taxon>
        <taxon>Dictyoptera</taxon>
        <taxon>Blattodea</taxon>
        <taxon>Blattoidea</taxon>
        <taxon>Blattidae</taxon>
        <taxon>Blattinae</taxon>
        <taxon>Periplaneta</taxon>
    </lineage>
</organism>
<dbReference type="EMBL" id="JAJSOF020000037">
    <property type="protein sequence ID" value="KAJ4427930.1"/>
    <property type="molecule type" value="Genomic_DNA"/>
</dbReference>
<gene>
    <name evidence="3" type="ORF">ANN_23940</name>
</gene>
<feature type="region of interest" description="Disordered" evidence="1">
    <location>
        <begin position="711"/>
        <end position="750"/>
    </location>
</feature>
<feature type="compositionally biased region" description="Polar residues" evidence="1">
    <location>
        <begin position="1265"/>
        <end position="1276"/>
    </location>
</feature>
<dbReference type="SMART" id="SM00240">
    <property type="entry name" value="FHA"/>
    <property type="match status" value="1"/>
</dbReference>
<feature type="non-terminal residue" evidence="3">
    <location>
        <position position="1"/>
    </location>
</feature>
<reference evidence="3 4" key="1">
    <citation type="journal article" date="2022" name="Allergy">
        <title>Genome assembly and annotation of Periplaneta americana reveal a comprehensive cockroach allergen profile.</title>
        <authorList>
            <person name="Wang L."/>
            <person name="Xiong Q."/>
            <person name="Saelim N."/>
            <person name="Wang L."/>
            <person name="Nong W."/>
            <person name="Wan A.T."/>
            <person name="Shi M."/>
            <person name="Liu X."/>
            <person name="Cao Q."/>
            <person name="Hui J.H.L."/>
            <person name="Sookrung N."/>
            <person name="Leung T.F."/>
            <person name="Tungtrongchitr A."/>
            <person name="Tsui S.K.W."/>
        </authorList>
    </citation>
    <scope>NUCLEOTIDE SEQUENCE [LARGE SCALE GENOMIC DNA]</scope>
    <source>
        <strain evidence="3">PWHHKU_190912</strain>
    </source>
</reference>
<evidence type="ECO:0000259" key="2">
    <source>
        <dbReference type="PROSITE" id="PS50006"/>
    </source>
</evidence>
<dbReference type="SUPFAM" id="SSF49879">
    <property type="entry name" value="SMAD/FHA domain"/>
    <property type="match status" value="1"/>
</dbReference>
<evidence type="ECO:0000256" key="1">
    <source>
        <dbReference type="SAM" id="MobiDB-lite"/>
    </source>
</evidence>
<dbReference type="Pfam" id="PF00498">
    <property type="entry name" value="FHA"/>
    <property type="match status" value="1"/>
</dbReference>
<dbReference type="InterPro" id="IPR008984">
    <property type="entry name" value="SMAD_FHA_dom_sf"/>
</dbReference>
<dbReference type="Proteomes" id="UP001148838">
    <property type="component" value="Unassembled WGS sequence"/>
</dbReference>
<feature type="compositionally biased region" description="Basic and acidic residues" evidence="1">
    <location>
        <begin position="1077"/>
        <end position="1087"/>
    </location>
</feature>
<feature type="compositionally biased region" description="Polar residues" evidence="1">
    <location>
        <begin position="906"/>
        <end position="920"/>
    </location>
</feature>
<feature type="compositionally biased region" description="Basic and acidic residues" evidence="1">
    <location>
        <begin position="626"/>
        <end position="643"/>
    </location>
</feature>
<feature type="compositionally biased region" description="Basic and acidic residues" evidence="1">
    <location>
        <begin position="568"/>
        <end position="591"/>
    </location>
</feature>
<evidence type="ECO:0000313" key="4">
    <source>
        <dbReference type="Proteomes" id="UP001148838"/>
    </source>
</evidence>
<feature type="region of interest" description="Disordered" evidence="1">
    <location>
        <begin position="1227"/>
        <end position="1276"/>
    </location>
</feature>
<accession>A0ABQ8S1Y2</accession>
<dbReference type="PROSITE" id="PS50006">
    <property type="entry name" value="FHA_DOMAIN"/>
    <property type="match status" value="1"/>
</dbReference>
<keyword evidence="4" id="KW-1185">Reference proteome</keyword>
<feature type="compositionally biased region" description="Basic and acidic residues" evidence="1">
    <location>
        <begin position="165"/>
        <end position="190"/>
    </location>
</feature>
<feature type="region of interest" description="Disordered" evidence="1">
    <location>
        <begin position="1039"/>
        <end position="1174"/>
    </location>
</feature>
<feature type="compositionally biased region" description="Polar residues" evidence="1">
    <location>
        <begin position="305"/>
        <end position="320"/>
    </location>
</feature>
<feature type="region of interest" description="Disordered" evidence="1">
    <location>
        <begin position="164"/>
        <end position="190"/>
    </location>
</feature>
<dbReference type="CDD" id="cd00060">
    <property type="entry name" value="FHA"/>
    <property type="match status" value="1"/>
</dbReference>
<feature type="compositionally biased region" description="Low complexity" evidence="1">
    <location>
        <begin position="491"/>
        <end position="512"/>
    </location>
</feature>